<evidence type="ECO:0000256" key="1">
    <source>
        <dbReference type="ARBA" id="ARBA00010979"/>
    </source>
</evidence>
<reference evidence="4" key="1">
    <citation type="submission" date="2020-05" db="UniProtKB">
        <authorList>
            <consortium name="EnsemblMetazoa"/>
        </authorList>
    </citation>
    <scope>IDENTIFICATION</scope>
    <source>
        <strain evidence="4">Jacobina</strain>
    </source>
</reference>
<sequence>MADKIYIDRRGGDDQDMSESDEEYSAREKQLLKKYRDAKASASESEQEEVFGLPQDDDSDFEDETAKEKFEADSDVVSEEDDDIPDDRAWGRKKSVFYNTDFVDQDYDTYTAREEELAQLEEQETRKLQERLSKQLNDAQFSLDVFTSGGEAPKAREKDSSESVSVSKQQELQQFKKDSPEFDALVDELLGKMDESANIMQPFLDELQRHKLTNLPIFEFIDMRNKLSMHYATNLTFYLMLKHKKAFVKNHPVMRRIAQFRELLQQLEEKYQNEAQNEMEKTILDIQSGKLQAPPEDEPEKKKPRKMLSILKKSSA</sequence>
<proteinExistence type="inferred from homology"/>
<dbReference type="GO" id="GO:0000462">
    <property type="term" value="P:maturation of SSU-rRNA from tricistronic rRNA transcript (SSU-rRNA, 5.8S rRNA, LSU-rRNA)"/>
    <property type="evidence" value="ECO:0007669"/>
    <property type="project" value="TreeGrafter"/>
</dbReference>
<evidence type="ECO:0000313" key="4">
    <source>
        <dbReference type="EnsemblMetazoa" id="LLOJ008014-PA"/>
    </source>
</evidence>
<feature type="compositionally biased region" description="Basic and acidic residues" evidence="3">
    <location>
        <begin position="1"/>
        <end position="13"/>
    </location>
</feature>
<protein>
    <recommendedName>
        <fullName evidence="6">Something about silencing protein 10</fullName>
    </recommendedName>
</protein>
<dbReference type="VEuPathDB" id="VectorBase:LLONM1_003904"/>
<evidence type="ECO:0000313" key="5">
    <source>
        <dbReference type="Proteomes" id="UP000092461"/>
    </source>
</evidence>
<dbReference type="Pfam" id="PF04000">
    <property type="entry name" value="Sas10_Utp3"/>
    <property type="match status" value="1"/>
</dbReference>
<feature type="compositionally biased region" description="Low complexity" evidence="3">
    <location>
        <begin position="162"/>
        <end position="171"/>
    </location>
</feature>
<dbReference type="Proteomes" id="UP000092461">
    <property type="component" value="Unassembled WGS sequence"/>
</dbReference>
<feature type="compositionally biased region" description="Acidic residues" evidence="3">
    <location>
        <begin position="45"/>
        <end position="63"/>
    </location>
</feature>
<dbReference type="VEuPathDB" id="VectorBase:LLOJ008014"/>
<feature type="region of interest" description="Disordered" evidence="3">
    <location>
        <begin position="283"/>
        <end position="316"/>
    </location>
</feature>
<dbReference type="InterPro" id="IPR007146">
    <property type="entry name" value="Sas10/Utp3/C1D"/>
</dbReference>
<feature type="compositionally biased region" description="Acidic residues" evidence="3">
    <location>
        <begin position="73"/>
        <end position="85"/>
    </location>
</feature>
<dbReference type="EnsemblMetazoa" id="LLOJ008014-RA">
    <property type="protein sequence ID" value="LLOJ008014-PA"/>
    <property type="gene ID" value="LLOJ008014"/>
</dbReference>
<dbReference type="GO" id="GO:0032040">
    <property type="term" value="C:small-subunit processome"/>
    <property type="evidence" value="ECO:0007669"/>
    <property type="project" value="TreeGrafter"/>
</dbReference>
<feature type="coiled-coil region" evidence="2">
    <location>
        <begin position="110"/>
        <end position="138"/>
    </location>
</feature>
<dbReference type="PANTHER" id="PTHR13237:SF8">
    <property type="entry name" value="SOMETHING ABOUT SILENCING PROTEIN 10"/>
    <property type="match status" value="1"/>
</dbReference>
<organism evidence="4 5">
    <name type="scientific">Lutzomyia longipalpis</name>
    <name type="common">Sand fly</name>
    <dbReference type="NCBI Taxonomy" id="7200"/>
    <lineage>
        <taxon>Eukaryota</taxon>
        <taxon>Metazoa</taxon>
        <taxon>Ecdysozoa</taxon>
        <taxon>Arthropoda</taxon>
        <taxon>Hexapoda</taxon>
        <taxon>Insecta</taxon>
        <taxon>Pterygota</taxon>
        <taxon>Neoptera</taxon>
        <taxon>Endopterygota</taxon>
        <taxon>Diptera</taxon>
        <taxon>Nematocera</taxon>
        <taxon>Psychodoidea</taxon>
        <taxon>Psychodidae</taxon>
        <taxon>Lutzomyia</taxon>
        <taxon>Lutzomyia</taxon>
    </lineage>
</organism>
<feature type="compositionally biased region" description="Basic and acidic residues" evidence="3">
    <location>
        <begin position="24"/>
        <end position="39"/>
    </location>
</feature>
<feature type="compositionally biased region" description="Acidic residues" evidence="3">
    <location>
        <begin position="14"/>
        <end position="23"/>
    </location>
</feature>
<feature type="region of interest" description="Disordered" evidence="3">
    <location>
        <begin position="1"/>
        <end position="88"/>
    </location>
</feature>
<dbReference type="AlphaFoldDB" id="A0A1B0CT15"/>
<evidence type="ECO:0000256" key="2">
    <source>
        <dbReference type="SAM" id="Coils"/>
    </source>
</evidence>
<dbReference type="EMBL" id="AJWK01026875">
    <property type="status" value="NOT_ANNOTATED_CDS"/>
    <property type="molecule type" value="Genomic_DNA"/>
</dbReference>
<name>A0A1B0CT15_LUTLO</name>
<keyword evidence="5" id="KW-1185">Reference proteome</keyword>
<keyword evidence="2" id="KW-0175">Coiled coil</keyword>
<evidence type="ECO:0000256" key="3">
    <source>
        <dbReference type="SAM" id="MobiDB-lite"/>
    </source>
</evidence>
<dbReference type="PANTHER" id="PTHR13237">
    <property type="entry name" value="SOMETHING ABOUT SILENCING PROTEIN 10-RELATED"/>
    <property type="match status" value="1"/>
</dbReference>
<feature type="region of interest" description="Disordered" evidence="3">
    <location>
        <begin position="149"/>
        <end position="171"/>
    </location>
</feature>
<evidence type="ECO:0008006" key="6">
    <source>
        <dbReference type="Google" id="ProtNLM"/>
    </source>
</evidence>
<comment type="similarity">
    <text evidence="1">Belongs to the SAS10 family.</text>
</comment>
<accession>A0A1B0CT15</accession>